<feature type="transmembrane region" description="Helical" evidence="1">
    <location>
        <begin position="6"/>
        <end position="25"/>
    </location>
</feature>
<dbReference type="AlphaFoldDB" id="A0A1D3JH90"/>
<organism evidence="2 3">
    <name type="scientific">Plasmodium malariae</name>
    <dbReference type="NCBI Taxonomy" id="5858"/>
    <lineage>
        <taxon>Eukaryota</taxon>
        <taxon>Sar</taxon>
        <taxon>Alveolata</taxon>
        <taxon>Apicomplexa</taxon>
        <taxon>Aconoidasida</taxon>
        <taxon>Haemosporida</taxon>
        <taxon>Plasmodiidae</taxon>
        <taxon>Plasmodium</taxon>
        <taxon>Plasmodium (Plasmodium)</taxon>
    </lineage>
</organism>
<evidence type="ECO:0000313" key="2">
    <source>
        <dbReference type="EMBL" id="SBT85671.1"/>
    </source>
</evidence>
<gene>
    <name evidence="2" type="primary">PmUG01_00049400</name>
    <name evidence="2" type="ORF">PMUG01_00049400</name>
</gene>
<dbReference type="Pfam" id="PF12420">
    <property type="entry name" value="DUF3671"/>
    <property type="match status" value="1"/>
</dbReference>
<feature type="transmembrane region" description="Helical" evidence="1">
    <location>
        <begin position="162"/>
        <end position="184"/>
    </location>
</feature>
<name>A0A1D3JH90_PLAMA</name>
<accession>A0A1D3JH90</accession>
<dbReference type="RefSeq" id="XP_028859027.1">
    <property type="nucleotide sequence ID" value="XM_029003988.1"/>
</dbReference>
<dbReference type="VEuPathDB" id="PlasmoDB:PmUG01_00049400"/>
<keyword evidence="1" id="KW-0812">Transmembrane</keyword>
<dbReference type="Proteomes" id="UP000219813">
    <property type="component" value="Unassembled WGS sequence"/>
</dbReference>
<keyword evidence="1" id="KW-1133">Transmembrane helix</keyword>
<evidence type="ECO:0000256" key="1">
    <source>
        <dbReference type="SAM" id="Phobius"/>
    </source>
</evidence>
<keyword evidence="3" id="KW-1185">Reference proteome</keyword>
<reference evidence="2 3" key="1">
    <citation type="submission" date="2016-06" db="EMBL/GenBank/DDBJ databases">
        <authorList>
            <consortium name="Pathogen Informatics"/>
        </authorList>
    </citation>
    <scope>NUCLEOTIDE SEQUENCE [LARGE SCALE GENOMIC DNA]</scope>
</reference>
<sequence>MEKNIKLLLFINVAFFTFLICICNFTNDMSSISKSLDDENYIERKLNARNYRLLAKCKNNNDSSMIGLKFFPYNEEIEIKHKTVEESSKAKNKYSNGSSSKYAKDHKQIATDKSNIFETKKYSNLEKKIFKELDYFDFLEKNRTISNKVYQQTIFKKYRLRIFAPVALILLLSIYIILDMYFFYGLKGMLTQILVSCLGNGWYNSLHNILKNHNLKWLFESTEKVKNYLGKMERGKFKPFEEYVYVENFFGYIVYIVPLIILGITLILGILYYHKKVKKYQKLKFKKR</sequence>
<proteinExistence type="predicted"/>
<feature type="transmembrane region" description="Helical" evidence="1">
    <location>
        <begin position="249"/>
        <end position="273"/>
    </location>
</feature>
<protein>
    <submittedName>
        <fullName evidence="2">Fam-l protein</fullName>
    </submittedName>
</protein>
<dbReference type="InterPro" id="IPR022139">
    <property type="entry name" value="Fam-L/Fam-M-like_plasmodium"/>
</dbReference>
<dbReference type="EMBL" id="FLRL01000018">
    <property type="protein sequence ID" value="SBT85671.1"/>
    <property type="molecule type" value="Genomic_DNA"/>
</dbReference>
<keyword evidence="1" id="KW-0472">Membrane</keyword>
<evidence type="ECO:0000313" key="3">
    <source>
        <dbReference type="Proteomes" id="UP000219813"/>
    </source>
</evidence>
<dbReference type="GeneID" id="39865956"/>
<dbReference type="KEGG" id="pmal:PMUG01_00049400"/>